<proteinExistence type="predicted"/>
<keyword evidence="2" id="KW-1185">Reference proteome</keyword>
<gene>
    <name evidence="1" type="ORF">ACFSJF_01835</name>
</gene>
<name>A0ABW4VYQ3_9BACI</name>
<dbReference type="PROSITE" id="PS51257">
    <property type="entry name" value="PROKAR_LIPOPROTEIN"/>
    <property type="match status" value="1"/>
</dbReference>
<evidence type="ECO:0008006" key="3">
    <source>
        <dbReference type="Google" id="ProtNLM"/>
    </source>
</evidence>
<dbReference type="RefSeq" id="WP_377554859.1">
    <property type="nucleotide sequence ID" value="NZ_JBHUHQ010000002.1"/>
</dbReference>
<sequence>MKKLFIGILILLVFLMGCNAEDEYESPVYMGEDLTIGVIGEKPDVREENVSFHNMSLEELEYENQGISDEYDAIFIMKEYLKQAGENKYSKVYSELKLPIFFIESEKAYVPFIYDDITYDEFPDVEDQMYISGIMSEGDGRFKTWGFGLYNDTKTETNIRSTYSSIFEKIDSVN</sequence>
<organism evidence="1 2">
    <name type="scientific">Ornithinibacillus salinisoli</name>
    <dbReference type="NCBI Taxonomy" id="1848459"/>
    <lineage>
        <taxon>Bacteria</taxon>
        <taxon>Bacillati</taxon>
        <taxon>Bacillota</taxon>
        <taxon>Bacilli</taxon>
        <taxon>Bacillales</taxon>
        <taxon>Bacillaceae</taxon>
        <taxon>Ornithinibacillus</taxon>
    </lineage>
</organism>
<accession>A0ABW4VYQ3</accession>
<comment type="caution">
    <text evidence="1">The sequence shown here is derived from an EMBL/GenBank/DDBJ whole genome shotgun (WGS) entry which is preliminary data.</text>
</comment>
<evidence type="ECO:0000313" key="1">
    <source>
        <dbReference type="EMBL" id="MFD2043050.1"/>
    </source>
</evidence>
<evidence type="ECO:0000313" key="2">
    <source>
        <dbReference type="Proteomes" id="UP001597383"/>
    </source>
</evidence>
<dbReference type="Proteomes" id="UP001597383">
    <property type="component" value="Unassembled WGS sequence"/>
</dbReference>
<reference evidence="2" key="1">
    <citation type="journal article" date="2019" name="Int. J. Syst. Evol. Microbiol.">
        <title>The Global Catalogue of Microorganisms (GCM) 10K type strain sequencing project: providing services to taxonomists for standard genome sequencing and annotation.</title>
        <authorList>
            <consortium name="The Broad Institute Genomics Platform"/>
            <consortium name="The Broad Institute Genome Sequencing Center for Infectious Disease"/>
            <person name="Wu L."/>
            <person name="Ma J."/>
        </authorList>
    </citation>
    <scope>NUCLEOTIDE SEQUENCE [LARGE SCALE GENOMIC DNA]</scope>
    <source>
        <strain evidence="2">R28</strain>
    </source>
</reference>
<protein>
    <recommendedName>
        <fullName evidence="3">Lipoprotein</fullName>
    </recommendedName>
</protein>
<dbReference type="EMBL" id="JBHUHQ010000002">
    <property type="protein sequence ID" value="MFD2043050.1"/>
    <property type="molecule type" value="Genomic_DNA"/>
</dbReference>